<dbReference type="InterPro" id="IPR020966">
    <property type="entry name" value="ALMT"/>
</dbReference>
<dbReference type="GO" id="GO:0034220">
    <property type="term" value="P:monoatomic ion transmembrane transport"/>
    <property type="evidence" value="ECO:0007669"/>
    <property type="project" value="UniProtKB-KW"/>
</dbReference>
<evidence type="ECO:0000313" key="10">
    <source>
        <dbReference type="EMBL" id="KAI0514001.1"/>
    </source>
</evidence>
<keyword evidence="5 9" id="KW-1133">Transmembrane helix</keyword>
<feature type="transmembrane region" description="Helical" evidence="9">
    <location>
        <begin position="117"/>
        <end position="136"/>
    </location>
</feature>
<keyword evidence="7 9" id="KW-0472">Membrane</keyword>
<comment type="caution">
    <text evidence="10">The sequence shown here is derived from an EMBL/GenBank/DDBJ whole genome shotgun (WGS) entry which is preliminary data.</text>
</comment>
<evidence type="ECO:0000256" key="5">
    <source>
        <dbReference type="ARBA" id="ARBA00022989"/>
    </source>
</evidence>
<proteinExistence type="inferred from homology"/>
<keyword evidence="8" id="KW-0407">Ion channel</keyword>
<feature type="transmembrane region" description="Helical" evidence="9">
    <location>
        <begin position="179"/>
        <end position="200"/>
    </location>
</feature>
<name>A0A8T3BL60_DENNO</name>
<evidence type="ECO:0000256" key="1">
    <source>
        <dbReference type="ARBA" id="ARBA00004141"/>
    </source>
</evidence>
<keyword evidence="6" id="KW-0406">Ion transport</keyword>
<dbReference type="EMBL" id="JAGYWB010000008">
    <property type="protein sequence ID" value="KAI0514001.1"/>
    <property type="molecule type" value="Genomic_DNA"/>
</dbReference>
<dbReference type="GO" id="GO:0015743">
    <property type="term" value="P:malate transport"/>
    <property type="evidence" value="ECO:0007669"/>
    <property type="project" value="InterPro"/>
</dbReference>
<comment type="subcellular location">
    <subcellularLocation>
        <location evidence="1">Membrane</location>
        <topology evidence="1">Multi-pass membrane protein</topology>
    </subcellularLocation>
</comment>
<evidence type="ECO:0000256" key="8">
    <source>
        <dbReference type="ARBA" id="ARBA00023303"/>
    </source>
</evidence>
<evidence type="ECO:0000256" key="2">
    <source>
        <dbReference type="ARBA" id="ARBA00007079"/>
    </source>
</evidence>
<keyword evidence="4 9" id="KW-0812">Transmembrane</keyword>
<feature type="transmembrane region" description="Helical" evidence="9">
    <location>
        <begin position="89"/>
        <end position="110"/>
    </location>
</feature>
<accession>A0A8T3BL60</accession>
<evidence type="ECO:0000256" key="9">
    <source>
        <dbReference type="SAM" id="Phobius"/>
    </source>
</evidence>
<evidence type="ECO:0000256" key="7">
    <source>
        <dbReference type="ARBA" id="ARBA00023136"/>
    </source>
</evidence>
<organism evidence="10 11">
    <name type="scientific">Dendrobium nobile</name>
    <name type="common">Orchid</name>
    <dbReference type="NCBI Taxonomy" id="94219"/>
    <lineage>
        <taxon>Eukaryota</taxon>
        <taxon>Viridiplantae</taxon>
        <taxon>Streptophyta</taxon>
        <taxon>Embryophyta</taxon>
        <taxon>Tracheophyta</taxon>
        <taxon>Spermatophyta</taxon>
        <taxon>Magnoliopsida</taxon>
        <taxon>Liliopsida</taxon>
        <taxon>Asparagales</taxon>
        <taxon>Orchidaceae</taxon>
        <taxon>Epidendroideae</taxon>
        <taxon>Malaxideae</taxon>
        <taxon>Dendrobiinae</taxon>
        <taxon>Dendrobium</taxon>
    </lineage>
</organism>
<keyword evidence="3" id="KW-0813">Transport</keyword>
<reference evidence="10" key="1">
    <citation type="journal article" date="2022" name="Front. Genet.">
        <title>Chromosome-Scale Assembly of the Dendrobium nobile Genome Provides Insights Into the Molecular Mechanism of the Biosynthesis of the Medicinal Active Ingredient of Dendrobium.</title>
        <authorList>
            <person name="Xu Q."/>
            <person name="Niu S.-C."/>
            <person name="Li K.-L."/>
            <person name="Zheng P.-J."/>
            <person name="Zhang X.-J."/>
            <person name="Jia Y."/>
            <person name="Liu Y."/>
            <person name="Niu Y.-X."/>
            <person name="Yu L.-H."/>
            <person name="Chen D.-F."/>
            <person name="Zhang G.-Q."/>
        </authorList>
    </citation>
    <scope>NUCLEOTIDE SEQUENCE</scope>
    <source>
        <tissue evidence="10">Leaf</tissue>
    </source>
</reference>
<sequence>MAEERLIYRAWRVFSELKLWSFGHKLWNIGVNDPKKVFHALKVGLAVTLVSIFYYVRPLYEGVAGSAMGSVLTVAVVFEFNAGGTICRAFNRTSATFIAGFLAIGTHIIADRSNKEIGHIVHGIAVFLIALAATFARFIPVVKARYDYGMLVFIVTFTLISLSGHHLNKLLDMAKQRSFTIALGSFICVLVSVLICPVWAGKELHILVVGNMEKLANSLEVCVLEYTKQCHDSKCKEDSPQKLPGYRSVLASKASEDRLVNLARWEPPHGQFGMSHPWKHYLKISASMRYCASCMETLHSYTKSEGKIQAPEIIRDYLCSAFMRLSFNSSIVLKELAKSANEISKSSTMDDLVKDMKVAADELQVALRTLPRWILAIKENQTRVYNGELKDINLNLVEVVPLATVTSLLMEITTRIEGTVSTVNDFVNEALLKTL</sequence>
<protein>
    <recommendedName>
        <fullName evidence="12">Aluminum-activated malate transporter 10-like</fullName>
    </recommendedName>
</protein>
<feature type="transmembrane region" description="Helical" evidence="9">
    <location>
        <begin position="148"/>
        <end position="167"/>
    </location>
</feature>
<evidence type="ECO:0000256" key="6">
    <source>
        <dbReference type="ARBA" id="ARBA00023065"/>
    </source>
</evidence>
<feature type="transmembrane region" description="Helical" evidence="9">
    <location>
        <begin position="63"/>
        <end position="83"/>
    </location>
</feature>
<dbReference type="AlphaFoldDB" id="A0A8T3BL60"/>
<dbReference type="GO" id="GO:0016020">
    <property type="term" value="C:membrane"/>
    <property type="evidence" value="ECO:0007669"/>
    <property type="project" value="UniProtKB-SubCell"/>
</dbReference>
<dbReference type="Proteomes" id="UP000829196">
    <property type="component" value="Unassembled WGS sequence"/>
</dbReference>
<evidence type="ECO:0008006" key="12">
    <source>
        <dbReference type="Google" id="ProtNLM"/>
    </source>
</evidence>
<evidence type="ECO:0000256" key="3">
    <source>
        <dbReference type="ARBA" id="ARBA00022448"/>
    </source>
</evidence>
<dbReference type="OrthoDB" id="68611at2759"/>
<dbReference type="Pfam" id="PF11744">
    <property type="entry name" value="ALMT"/>
    <property type="match status" value="1"/>
</dbReference>
<evidence type="ECO:0000313" key="11">
    <source>
        <dbReference type="Proteomes" id="UP000829196"/>
    </source>
</evidence>
<keyword evidence="11" id="KW-1185">Reference proteome</keyword>
<evidence type="ECO:0000256" key="4">
    <source>
        <dbReference type="ARBA" id="ARBA00022692"/>
    </source>
</evidence>
<dbReference type="SMR" id="A0A8T3BL60"/>
<dbReference type="PANTHER" id="PTHR31086">
    <property type="entry name" value="ALUMINUM-ACTIVATED MALATE TRANSPORTER 10"/>
    <property type="match status" value="1"/>
</dbReference>
<gene>
    <name evidence="10" type="ORF">KFK09_010033</name>
</gene>
<comment type="similarity">
    <text evidence="2">Belongs to the aromatic acid exporter (TC 2.A.85) family.</text>
</comment>